<reference evidence="3 4" key="1">
    <citation type="submission" date="2014-01" db="EMBL/GenBank/DDBJ databases">
        <title>Actinotalea ferrariae CF5-4.</title>
        <authorList>
            <person name="Chen F."/>
            <person name="Li Y."/>
            <person name="Wang G."/>
        </authorList>
    </citation>
    <scope>NUCLEOTIDE SEQUENCE [LARGE SCALE GENOMIC DNA]</scope>
    <source>
        <strain evidence="3 4">CF5-4</strain>
    </source>
</reference>
<keyword evidence="1" id="KW-1133">Transmembrane helix</keyword>
<evidence type="ECO:0000313" key="3">
    <source>
        <dbReference type="EMBL" id="EYR63386.1"/>
    </source>
</evidence>
<dbReference type="RefSeq" id="WP_052022857.1">
    <property type="nucleotide sequence ID" value="NZ_AXCW01000097.1"/>
</dbReference>
<keyword evidence="4" id="KW-1185">Reference proteome</keyword>
<name>A0A021VQH7_9CELL</name>
<keyword evidence="1" id="KW-0472">Membrane</keyword>
<feature type="domain" description="Inner membrane protein YgaP-like transmembrane" evidence="2">
    <location>
        <begin position="1"/>
        <end position="67"/>
    </location>
</feature>
<gene>
    <name evidence="3" type="ORF">N866_01000</name>
</gene>
<evidence type="ECO:0000313" key="4">
    <source>
        <dbReference type="Proteomes" id="UP000019753"/>
    </source>
</evidence>
<evidence type="ECO:0000256" key="1">
    <source>
        <dbReference type="SAM" id="Phobius"/>
    </source>
</evidence>
<accession>A0A021VQH7</accession>
<proteinExistence type="predicted"/>
<protein>
    <submittedName>
        <fullName evidence="3">Bifunctional protein GlmU</fullName>
    </submittedName>
</protein>
<dbReference type="Proteomes" id="UP000019753">
    <property type="component" value="Unassembled WGS sequence"/>
</dbReference>
<feature type="transmembrane region" description="Helical" evidence="1">
    <location>
        <begin position="39"/>
        <end position="60"/>
    </location>
</feature>
<dbReference type="EMBL" id="AXCW01000097">
    <property type="protein sequence ID" value="EYR63386.1"/>
    <property type="molecule type" value="Genomic_DNA"/>
</dbReference>
<feature type="transmembrane region" description="Helical" evidence="1">
    <location>
        <begin position="12"/>
        <end position="33"/>
    </location>
</feature>
<evidence type="ECO:0000259" key="2">
    <source>
        <dbReference type="Pfam" id="PF11127"/>
    </source>
</evidence>
<organism evidence="3 4">
    <name type="scientific">Actinotalea ferrariae CF5-4</name>
    <dbReference type="NCBI Taxonomy" id="948458"/>
    <lineage>
        <taxon>Bacteria</taxon>
        <taxon>Bacillati</taxon>
        <taxon>Actinomycetota</taxon>
        <taxon>Actinomycetes</taxon>
        <taxon>Micrococcales</taxon>
        <taxon>Cellulomonadaceae</taxon>
        <taxon>Actinotalea</taxon>
    </lineage>
</organism>
<sequence>MKQNLSSTDRAVRAFLVAPALVVVGVLVGPAAALSWVAYALAAIMVLSSAVGWCPLYALVGVSTCPRVADRVDARVSAP</sequence>
<dbReference type="OrthoDB" id="9804804at2"/>
<keyword evidence="1" id="KW-0812">Transmembrane</keyword>
<comment type="caution">
    <text evidence="3">The sequence shown here is derived from an EMBL/GenBank/DDBJ whole genome shotgun (WGS) entry which is preliminary data.</text>
</comment>
<dbReference type="AlphaFoldDB" id="A0A021VQH7"/>
<dbReference type="Pfam" id="PF11127">
    <property type="entry name" value="YgaP-like_TM"/>
    <property type="match status" value="1"/>
</dbReference>
<dbReference type="InterPro" id="IPR021309">
    <property type="entry name" value="YgaP-like_TM"/>
</dbReference>